<reference evidence="2" key="1">
    <citation type="journal article" date="2019" name="Int. J. Syst. Evol. Microbiol.">
        <title>The Global Catalogue of Microorganisms (GCM) 10K type strain sequencing project: providing services to taxonomists for standard genome sequencing and annotation.</title>
        <authorList>
            <consortium name="The Broad Institute Genomics Platform"/>
            <consortium name="The Broad Institute Genome Sequencing Center for Infectious Disease"/>
            <person name="Wu L."/>
            <person name="Ma J."/>
        </authorList>
    </citation>
    <scope>NUCLEOTIDE SEQUENCE [LARGE SCALE GENOMIC DNA]</scope>
    <source>
        <strain evidence="2">CGMCC 1.16855</strain>
    </source>
</reference>
<proteinExistence type="predicted"/>
<protein>
    <submittedName>
        <fullName evidence="1">Uncharacterized protein</fullName>
    </submittedName>
</protein>
<organism evidence="1 2">
    <name type="scientific">Falsiroseomonas tokyonensis</name>
    <dbReference type="NCBI Taxonomy" id="430521"/>
    <lineage>
        <taxon>Bacteria</taxon>
        <taxon>Pseudomonadati</taxon>
        <taxon>Pseudomonadota</taxon>
        <taxon>Alphaproteobacteria</taxon>
        <taxon>Acetobacterales</taxon>
        <taxon>Roseomonadaceae</taxon>
        <taxon>Falsiroseomonas</taxon>
    </lineage>
</organism>
<evidence type="ECO:0000313" key="2">
    <source>
        <dbReference type="Proteomes" id="UP001595420"/>
    </source>
</evidence>
<dbReference type="RefSeq" id="WP_216838357.1">
    <property type="nucleotide sequence ID" value="NZ_JAFNJS010000006.1"/>
</dbReference>
<comment type="caution">
    <text evidence="1">The sequence shown here is derived from an EMBL/GenBank/DDBJ whole genome shotgun (WGS) entry which is preliminary data.</text>
</comment>
<evidence type="ECO:0000313" key="1">
    <source>
        <dbReference type="EMBL" id="MFC3002279.1"/>
    </source>
</evidence>
<name>A0ABV7C157_9PROT</name>
<keyword evidence="2" id="KW-1185">Reference proteome</keyword>
<dbReference type="EMBL" id="JBHRSB010000006">
    <property type="protein sequence ID" value="MFC3002279.1"/>
    <property type="molecule type" value="Genomic_DNA"/>
</dbReference>
<sequence length="120" mass="12360">MAEGVDYEALADHLVASAADPVAAQLLRPVLPGMLEARVQAAHLAGAAGVPDWAALTRMMKLPFATAATQAKAGRQVHVHLGERLARAMMARGEAATRVVEGVAEAIGRDEVTVAALEGG</sequence>
<accession>A0ABV7C157</accession>
<gene>
    <name evidence="1" type="ORF">ACFOD3_20440</name>
</gene>
<dbReference type="Proteomes" id="UP001595420">
    <property type="component" value="Unassembled WGS sequence"/>
</dbReference>